<comment type="caution">
    <text evidence="9">The sequence shown here is derived from an EMBL/GenBank/DDBJ whole genome shotgun (WGS) entry which is preliminary data.</text>
</comment>
<dbReference type="PANTHER" id="PTHR34040">
    <property type="entry name" value="FLAGELLAR BIOSYNTHETIC PROTEIN FLIQ"/>
    <property type="match status" value="1"/>
</dbReference>
<dbReference type="Proteomes" id="UP000569732">
    <property type="component" value="Unassembled WGS sequence"/>
</dbReference>
<evidence type="ECO:0000256" key="7">
    <source>
        <dbReference type="ARBA" id="ARBA00023136"/>
    </source>
</evidence>
<dbReference type="InterPro" id="IPR002191">
    <property type="entry name" value="Bac_export_3"/>
</dbReference>
<evidence type="ECO:0000256" key="1">
    <source>
        <dbReference type="ARBA" id="ARBA00004651"/>
    </source>
</evidence>
<keyword evidence="4 8" id="KW-0812">Transmembrane</keyword>
<keyword evidence="6" id="KW-0843">Virulence</keyword>
<dbReference type="Pfam" id="PF01313">
    <property type="entry name" value="Bac_export_3"/>
    <property type="match status" value="1"/>
</dbReference>
<evidence type="ECO:0000256" key="6">
    <source>
        <dbReference type="ARBA" id="ARBA00023026"/>
    </source>
</evidence>
<keyword evidence="10" id="KW-1185">Reference proteome</keyword>
<dbReference type="RefSeq" id="WP_180570774.1">
    <property type="nucleotide sequence ID" value="NZ_JACCKB010000050.1"/>
</dbReference>
<dbReference type="PANTHER" id="PTHR34040:SF7">
    <property type="entry name" value="SURFACE PRESENTATION OF ANTIGENS PROTEIN SPAQ"/>
    <property type="match status" value="1"/>
</dbReference>
<dbReference type="InterPro" id="IPR006306">
    <property type="entry name" value="T3SS_HrpO"/>
</dbReference>
<keyword evidence="7 8" id="KW-0472">Membrane</keyword>
<dbReference type="EMBL" id="JACCKB010000050">
    <property type="protein sequence ID" value="NYZ68772.1"/>
    <property type="molecule type" value="Genomic_DNA"/>
</dbReference>
<dbReference type="GO" id="GO:0009306">
    <property type="term" value="P:protein secretion"/>
    <property type="evidence" value="ECO:0007669"/>
    <property type="project" value="InterPro"/>
</dbReference>
<gene>
    <name evidence="9" type="primary">sctS</name>
    <name evidence="9" type="ORF">H0A36_22400</name>
</gene>
<comment type="similarity">
    <text evidence="2">Belongs to the FliQ/MopD/SpaQ family.</text>
</comment>
<dbReference type="NCBIfam" id="TIGR01403">
    <property type="entry name" value="fliQ_rel_III"/>
    <property type="match status" value="1"/>
</dbReference>
<evidence type="ECO:0000256" key="2">
    <source>
        <dbReference type="ARBA" id="ARBA00006156"/>
    </source>
</evidence>
<reference evidence="9 10" key="1">
    <citation type="submission" date="2020-07" db="EMBL/GenBank/DDBJ databases">
        <title>Endozoicomonas sp. nov., isolated from sediment.</title>
        <authorList>
            <person name="Gu T."/>
        </authorList>
    </citation>
    <scope>NUCLEOTIDE SEQUENCE [LARGE SCALE GENOMIC DNA]</scope>
    <source>
        <strain evidence="9 10">SM1973</strain>
    </source>
</reference>
<keyword evidence="5 8" id="KW-1133">Transmembrane helix</keyword>
<feature type="transmembrane region" description="Helical" evidence="8">
    <location>
        <begin position="49"/>
        <end position="68"/>
    </location>
</feature>
<evidence type="ECO:0000256" key="4">
    <source>
        <dbReference type="ARBA" id="ARBA00022692"/>
    </source>
</evidence>
<dbReference type="PRINTS" id="PR00952">
    <property type="entry name" value="TYPE3IMQPROT"/>
</dbReference>
<name>A0A853IAE8_9GAMM</name>
<dbReference type="GO" id="GO:0005886">
    <property type="term" value="C:plasma membrane"/>
    <property type="evidence" value="ECO:0007669"/>
    <property type="project" value="UniProtKB-SubCell"/>
</dbReference>
<evidence type="ECO:0000313" key="9">
    <source>
        <dbReference type="EMBL" id="NYZ68772.1"/>
    </source>
</evidence>
<evidence type="ECO:0000313" key="10">
    <source>
        <dbReference type="Proteomes" id="UP000569732"/>
    </source>
</evidence>
<evidence type="ECO:0000256" key="3">
    <source>
        <dbReference type="ARBA" id="ARBA00022475"/>
    </source>
</evidence>
<sequence>MSSDLIQFIVVEGLWLVLIISFPPILVATFASLIIALIQALTQVQEQTLAMSVKIITISIVLMATIGWSSNLITSYTDKIFEIMATQ</sequence>
<evidence type="ECO:0000256" key="8">
    <source>
        <dbReference type="SAM" id="Phobius"/>
    </source>
</evidence>
<dbReference type="AlphaFoldDB" id="A0A853IAE8"/>
<accession>A0A853IAE8</accession>
<keyword evidence="3" id="KW-1003">Cell membrane</keyword>
<comment type="subcellular location">
    <subcellularLocation>
        <location evidence="1">Cell membrane</location>
        <topology evidence="1">Multi-pass membrane protein</topology>
    </subcellularLocation>
</comment>
<evidence type="ECO:0000256" key="5">
    <source>
        <dbReference type="ARBA" id="ARBA00022989"/>
    </source>
</evidence>
<feature type="transmembrane region" description="Helical" evidence="8">
    <location>
        <begin position="14"/>
        <end position="37"/>
    </location>
</feature>
<protein>
    <submittedName>
        <fullName evidence="9">Type III secretion system export apparatus subunit SctS</fullName>
    </submittedName>
</protein>
<organism evidence="9 10">
    <name type="scientific">Spartinivicinus marinus</name>
    <dbReference type="NCBI Taxonomy" id="2994442"/>
    <lineage>
        <taxon>Bacteria</taxon>
        <taxon>Pseudomonadati</taxon>
        <taxon>Pseudomonadota</taxon>
        <taxon>Gammaproteobacteria</taxon>
        <taxon>Oceanospirillales</taxon>
        <taxon>Zooshikellaceae</taxon>
        <taxon>Spartinivicinus</taxon>
    </lineage>
</organism>
<proteinExistence type="inferred from homology"/>